<proteinExistence type="predicted"/>
<sequence length="76" mass="8858">MPDRTTLEAELRDLDERRERIERVLRGALDRQRFAGDPQIVANAQADERNALRELDRLMTRSRAVEGQLLQQRGNT</sequence>
<dbReference type="RefSeq" id="WP_149815900.1">
    <property type="nucleotide sequence ID" value="NZ_VUOA01000009.1"/>
</dbReference>
<reference evidence="2 3" key="1">
    <citation type="submission" date="2019-09" db="EMBL/GenBank/DDBJ databases">
        <title>Salinarimonas rosea gen. nov., sp. nov., a new member of the a-2 subgroup of the Proteobacteria.</title>
        <authorList>
            <person name="Liu J."/>
        </authorList>
    </citation>
    <scope>NUCLEOTIDE SEQUENCE [LARGE SCALE GENOMIC DNA]</scope>
    <source>
        <strain evidence="2 3">BN140002</strain>
    </source>
</reference>
<reference evidence="2 3" key="2">
    <citation type="submission" date="2019-09" db="EMBL/GenBank/DDBJ databases">
        <authorList>
            <person name="Jin C."/>
        </authorList>
    </citation>
    <scope>NUCLEOTIDE SEQUENCE [LARGE SCALE GENOMIC DNA]</scope>
    <source>
        <strain evidence="2 3">BN140002</strain>
    </source>
</reference>
<organism evidence="2 3">
    <name type="scientific">Salinarimonas soli</name>
    <dbReference type="NCBI Taxonomy" id="1638099"/>
    <lineage>
        <taxon>Bacteria</taxon>
        <taxon>Pseudomonadati</taxon>
        <taxon>Pseudomonadota</taxon>
        <taxon>Alphaproteobacteria</taxon>
        <taxon>Hyphomicrobiales</taxon>
        <taxon>Salinarimonadaceae</taxon>
        <taxon>Salinarimonas</taxon>
    </lineage>
</organism>
<name>A0A5B2VSP8_9HYPH</name>
<keyword evidence="1" id="KW-0175">Coiled coil</keyword>
<dbReference type="Proteomes" id="UP000323142">
    <property type="component" value="Unassembled WGS sequence"/>
</dbReference>
<dbReference type="AlphaFoldDB" id="A0A5B2VSP8"/>
<comment type="caution">
    <text evidence="2">The sequence shown here is derived from an EMBL/GenBank/DDBJ whole genome shotgun (WGS) entry which is preliminary data.</text>
</comment>
<gene>
    <name evidence="2" type="ORF">F0L46_04790</name>
</gene>
<evidence type="ECO:0000313" key="3">
    <source>
        <dbReference type="Proteomes" id="UP000323142"/>
    </source>
</evidence>
<keyword evidence="3" id="KW-1185">Reference proteome</keyword>
<evidence type="ECO:0000256" key="1">
    <source>
        <dbReference type="SAM" id="Coils"/>
    </source>
</evidence>
<dbReference type="EMBL" id="VUOA01000009">
    <property type="protein sequence ID" value="KAA2241119.1"/>
    <property type="molecule type" value="Genomic_DNA"/>
</dbReference>
<evidence type="ECO:0000313" key="2">
    <source>
        <dbReference type="EMBL" id="KAA2241119.1"/>
    </source>
</evidence>
<feature type="coiled-coil region" evidence="1">
    <location>
        <begin position="4"/>
        <end position="61"/>
    </location>
</feature>
<dbReference type="OrthoDB" id="8020645at2"/>
<protein>
    <submittedName>
        <fullName evidence="2">Uncharacterized protein</fullName>
    </submittedName>
</protein>
<accession>A0A5B2VSP8</accession>